<dbReference type="InterPro" id="IPR002123">
    <property type="entry name" value="Plipid/glycerol_acylTrfase"/>
</dbReference>
<dbReference type="PANTHER" id="PTHR10434">
    <property type="entry name" value="1-ACYL-SN-GLYCEROL-3-PHOSPHATE ACYLTRANSFERASE"/>
    <property type="match status" value="1"/>
</dbReference>
<dbReference type="Pfam" id="PF01553">
    <property type="entry name" value="Acyltransferase"/>
    <property type="match status" value="1"/>
</dbReference>
<reference evidence="4 5" key="1">
    <citation type="submission" date="2020-08" db="EMBL/GenBank/DDBJ databases">
        <title>Genomic Encyclopedia of Type Strains, Phase IV (KMG-IV): sequencing the most valuable type-strain genomes for metagenomic binning, comparative biology and taxonomic classification.</title>
        <authorList>
            <person name="Goeker M."/>
        </authorList>
    </citation>
    <scope>NUCLEOTIDE SEQUENCE [LARGE SCALE GENOMIC DNA]</scope>
    <source>
        <strain evidence="4 5">DSM 14925</strain>
    </source>
</reference>
<dbReference type="SMART" id="SM00563">
    <property type="entry name" value="PlsC"/>
    <property type="match status" value="1"/>
</dbReference>
<gene>
    <name evidence="4" type="ORF">HNQ37_000228</name>
</gene>
<dbReference type="GO" id="GO:0006654">
    <property type="term" value="P:phosphatidic acid biosynthetic process"/>
    <property type="evidence" value="ECO:0007669"/>
    <property type="project" value="TreeGrafter"/>
</dbReference>
<protein>
    <submittedName>
        <fullName evidence="4">1-acyl-sn-glycerol-3-phosphate acyltransferase</fullName>
        <ecNumber evidence="4">2.3.1.51</ecNumber>
    </submittedName>
</protein>
<keyword evidence="2 4" id="KW-0012">Acyltransferase</keyword>
<feature type="domain" description="Phospholipid/glycerol acyltransferase" evidence="3">
    <location>
        <begin position="48"/>
        <end position="158"/>
    </location>
</feature>
<keyword evidence="1 4" id="KW-0808">Transferase</keyword>
<dbReference type="CDD" id="cd07989">
    <property type="entry name" value="LPLAT_AGPAT-like"/>
    <property type="match status" value="1"/>
</dbReference>
<evidence type="ECO:0000256" key="2">
    <source>
        <dbReference type="ARBA" id="ARBA00023315"/>
    </source>
</evidence>
<dbReference type="SUPFAM" id="SSF69593">
    <property type="entry name" value="Glycerol-3-phosphate (1)-acyltransferase"/>
    <property type="match status" value="1"/>
</dbReference>
<proteinExistence type="predicted"/>
<sequence length="218" mass="25262">MSKFDYSKLQQHPVFYVFLRNLVHFLLFIFNGRSKYYHLERIPKGENFILVAPHRMAWEPVWFAFGASPKQFIFMSKEELFQHAFVSWWIKMCGAFPVKRENPGTKPIKYAIKMLKETDKSMIMFPSGSRHSAAMKGGVAVIGKAANVRLLPAVYQGPLNMRGVFKRQKVAINFGEPIDISDIKKANTEGIEEINRRMEEAWAKLDNEINPDFHYVAK</sequence>
<dbReference type="PANTHER" id="PTHR10434:SF40">
    <property type="entry name" value="1-ACYL-SN-GLYCEROL-3-PHOSPHATE ACYLTRANSFERASE"/>
    <property type="match status" value="1"/>
</dbReference>
<organism evidence="4 5">
    <name type="scientific">Lactovum miscens</name>
    <dbReference type="NCBI Taxonomy" id="190387"/>
    <lineage>
        <taxon>Bacteria</taxon>
        <taxon>Bacillati</taxon>
        <taxon>Bacillota</taxon>
        <taxon>Bacilli</taxon>
        <taxon>Lactobacillales</taxon>
        <taxon>Streptococcaceae</taxon>
        <taxon>Lactovum</taxon>
    </lineage>
</organism>
<dbReference type="AlphaFoldDB" id="A0A841C6J0"/>
<dbReference type="RefSeq" id="WP_183538469.1">
    <property type="nucleotide sequence ID" value="NZ_DASWOY010000027.1"/>
</dbReference>
<dbReference type="GO" id="GO:0003841">
    <property type="term" value="F:1-acylglycerol-3-phosphate O-acyltransferase activity"/>
    <property type="evidence" value="ECO:0007669"/>
    <property type="project" value="UniProtKB-EC"/>
</dbReference>
<dbReference type="Proteomes" id="UP000562464">
    <property type="component" value="Unassembled WGS sequence"/>
</dbReference>
<evidence type="ECO:0000313" key="5">
    <source>
        <dbReference type="Proteomes" id="UP000562464"/>
    </source>
</evidence>
<evidence type="ECO:0000256" key="1">
    <source>
        <dbReference type="ARBA" id="ARBA00022679"/>
    </source>
</evidence>
<keyword evidence="5" id="KW-1185">Reference proteome</keyword>
<evidence type="ECO:0000259" key="3">
    <source>
        <dbReference type="SMART" id="SM00563"/>
    </source>
</evidence>
<dbReference type="EC" id="2.3.1.51" evidence="4"/>
<dbReference type="EMBL" id="JACHHV010000002">
    <property type="protein sequence ID" value="MBB5887358.1"/>
    <property type="molecule type" value="Genomic_DNA"/>
</dbReference>
<comment type="caution">
    <text evidence="4">The sequence shown here is derived from an EMBL/GenBank/DDBJ whole genome shotgun (WGS) entry which is preliminary data.</text>
</comment>
<evidence type="ECO:0000313" key="4">
    <source>
        <dbReference type="EMBL" id="MBB5887358.1"/>
    </source>
</evidence>
<accession>A0A841C6J0</accession>
<name>A0A841C6J0_9LACT</name>